<comment type="caution">
    <text evidence="1">The sequence shown here is derived from an EMBL/GenBank/DDBJ whole genome shotgun (WGS) entry which is preliminary data.</text>
</comment>
<protein>
    <submittedName>
        <fullName evidence="1">Uncharacterized protein</fullName>
    </submittedName>
</protein>
<proteinExistence type="predicted"/>
<keyword evidence="2" id="KW-1185">Reference proteome</keyword>
<gene>
    <name evidence="1" type="ORF">GUJ93_ZPchr0012g20802</name>
</gene>
<evidence type="ECO:0000313" key="2">
    <source>
        <dbReference type="Proteomes" id="UP000729402"/>
    </source>
</evidence>
<dbReference type="Proteomes" id="UP000729402">
    <property type="component" value="Unassembled WGS sequence"/>
</dbReference>
<evidence type="ECO:0000313" key="1">
    <source>
        <dbReference type="EMBL" id="KAG8094587.1"/>
    </source>
</evidence>
<accession>A0A8J6BS87</accession>
<reference evidence="1" key="2">
    <citation type="submission" date="2021-02" db="EMBL/GenBank/DDBJ databases">
        <authorList>
            <person name="Kimball J.A."/>
            <person name="Haas M.W."/>
            <person name="Macchietto M."/>
            <person name="Kono T."/>
            <person name="Duquette J."/>
            <person name="Shao M."/>
        </authorList>
    </citation>
    <scope>NUCLEOTIDE SEQUENCE</scope>
    <source>
        <tissue evidence="1">Fresh leaf tissue</tissue>
    </source>
</reference>
<name>A0A8J6BS87_ZIZPA</name>
<sequence length="71" mass="8051">MAGRWLVIFVLELPNKDVVSEVSIDMYIDVGGWLTTSHVSVTVTEDMDVRGMFGRESERSPRMLQLRLHSG</sequence>
<reference evidence="1" key="1">
    <citation type="journal article" date="2021" name="bioRxiv">
        <title>Whole Genome Assembly and Annotation of Northern Wild Rice, Zizania palustris L., Supports a Whole Genome Duplication in the Zizania Genus.</title>
        <authorList>
            <person name="Haas M."/>
            <person name="Kono T."/>
            <person name="Macchietto M."/>
            <person name="Millas R."/>
            <person name="McGilp L."/>
            <person name="Shao M."/>
            <person name="Duquette J."/>
            <person name="Hirsch C.N."/>
            <person name="Kimball J."/>
        </authorList>
    </citation>
    <scope>NUCLEOTIDE SEQUENCE</scope>
    <source>
        <tissue evidence="1">Fresh leaf tissue</tissue>
    </source>
</reference>
<dbReference type="AlphaFoldDB" id="A0A8J6BS87"/>
<dbReference type="EMBL" id="JAAALK010000080">
    <property type="protein sequence ID" value="KAG8094587.1"/>
    <property type="molecule type" value="Genomic_DNA"/>
</dbReference>
<organism evidence="1 2">
    <name type="scientific">Zizania palustris</name>
    <name type="common">Northern wild rice</name>
    <dbReference type="NCBI Taxonomy" id="103762"/>
    <lineage>
        <taxon>Eukaryota</taxon>
        <taxon>Viridiplantae</taxon>
        <taxon>Streptophyta</taxon>
        <taxon>Embryophyta</taxon>
        <taxon>Tracheophyta</taxon>
        <taxon>Spermatophyta</taxon>
        <taxon>Magnoliopsida</taxon>
        <taxon>Liliopsida</taxon>
        <taxon>Poales</taxon>
        <taxon>Poaceae</taxon>
        <taxon>BOP clade</taxon>
        <taxon>Oryzoideae</taxon>
        <taxon>Oryzeae</taxon>
        <taxon>Zizaniinae</taxon>
        <taxon>Zizania</taxon>
    </lineage>
</organism>